<feature type="transmembrane region" description="Helical" evidence="1">
    <location>
        <begin position="28"/>
        <end position="45"/>
    </location>
</feature>
<protein>
    <recommendedName>
        <fullName evidence="4">DUF3953 domain-containing protein</fullName>
    </recommendedName>
</protein>
<keyword evidence="1" id="KW-1133">Transmembrane helix</keyword>
<feature type="transmembrane region" description="Helical" evidence="1">
    <location>
        <begin position="57"/>
        <end position="77"/>
    </location>
</feature>
<evidence type="ECO:0000256" key="1">
    <source>
        <dbReference type="SAM" id="Phobius"/>
    </source>
</evidence>
<organism evidence="2 3">
    <name type="scientific">Rossellomorea vietnamensis</name>
    <dbReference type="NCBI Taxonomy" id="218284"/>
    <lineage>
        <taxon>Bacteria</taxon>
        <taxon>Bacillati</taxon>
        <taxon>Bacillota</taxon>
        <taxon>Bacilli</taxon>
        <taxon>Bacillales</taxon>
        <taxon>Bacillaceae</taxon>
        <taxon>Rossellomorea</taxon>
    </lineage>
</organism>
<name>A0A0P6W461_9BACI</name>
<gene>
    <name evidence="2" type="ORF">AM506_06660</name>
</gene>
<dbReference type="InterPro" id="IPR025018">
    <property type="entry name" value="DUF3953"/>
</dbReference>
<dbReference type="Proteomes" id="UP000050398">
    <property type="component" value="Unassembled WGS sequence"/>
</dbReference>
<evidence type="ECO:0000313" key="3">
    <source>
        <dbReference type="Proteomes" id="UP000050398"/>
    </source>
</evidence>
<dbReference type="Pfam" id="PF13129">
    <property type="entry name" value="DUF3953"/>
    <property type="match status" value="1"/>
</dbReference>
<accession>A0A0P6W461</accession>
<keyword evidence="1" id="KW-0812">Transmembrane</keyword>
<keyword evidence="1" id="KW-0472">Membrane</keyword>
<feature type="transmembrane region" description="Helical" evidence="1">
    <location>
        <begin position="5"/>
        <end position="22"/>
    </location>
</feature>
<reference evidence="2 3" key="1">
    <citation type="submission" date="2015-08" db="EMBL/GenBank/DDBJ databases">
        <title>Draft Genome Sequence of Bacillus vietnamensis UCD-SED5.</title>
        <authorList>
            <person name="Lee R.D."/>
            <person name="Jospin G."/>
            <person name="Lang J.M."/>
            <person name="Coil D.A."/>
            <person name="Eisen J.A."/>
        </authorList>
    </citation>
    <scope>NUCLEOTIDE SEQUENCE [LARGE SCALE GENOMIC DNA]</scope>
    <source>
        <strain evidence="2 3">UCD-SED5</strain>
    </source>
</reference>
<evidence type="ECO:0000313" key="2">
    <source>
        <dbReference type="EMBL" id="KPL60292.1"/>
    </source>
</evidence>
<dbReference type="AlphaFoldDB" id="A0A0P6W461"/>
<proteinExistence type="predicted"/>
<dbReference type="EMBL" id="LIXZ01000004">
    <property type="protein sequence ID" value="KPL60292.1"/>
    <property type="molecule type" value="Genomic_DNA"/>
</dbReference>
<dbReference type="PATRIC" id="fig|218284.4.peg.2829"/>
<sequence length="78" mass="8973">MLRILGNVFSLASFVLATYLLVMQEYKWIELIILTFSLSIGIMGIEEIQRDNKGRGWLLLLTGLLCLYSSIQGFLFFH</sequence>
<evidence type="ECO:0008006" key="4">
    <source>
        <dbReference type="Google" id="ProtNLM"/>
    </source>
</evidence>
<comment type="caution">
    <text evidence="2">The sequence shown here is derived from an EMBL/GenBank/DDBJ whole genome shotgun (WGS) entry which is preliminary data.</text>
</comment>